<evidence type="ECO:0000256" key="3">
    <source>
        <dbReference type="ARBA" id="ARBA00006739"/>
    </source>
</evidence>
<keyword evidence="8" id="KW-0256">Endoplasmic reticulum</keyword>
<gene>
    <name evidence="14" type="ORF">UT39_C0007G0009</name>
</gene>
<dbReference type="SUPFAM" id="SSF53448">
    <property type="entry name" value="Nucleotide-diphospho-sugar transferases"/>
    <property type="match status" value="1"/>
</dbReference>
<dbReference type="GO" id="GO:0004581">
    <property type="term" value="F:dolichyl-phosphate beta-glucosyltransferase activity"/>
    <property type="evidence" value="ECO:0007669"/>
    <property type="project" value="UniProtKB-EC"/>
</dbReference>
<evidence type="ECO:0000256" key="5">
    <source>
        <dbReference type="ARBA" id="ARBA00022676"/>
    </source>
</evidence>
<dbReference type="CDD" id="cd04188">
    <property type="entry name" value="DPG_synthase"/>
    <property type="match status" value="1"/>
</dbReference>
<feature type="domain" description="Glycosyltransferase 2-like" evidence="13">
    <location>
        <begin position="12"/>
        <end position="178"/>
    </location>
</feature>
<comment type="catalytic activity">
    <reaction evidence="12">
        <text>a di-trans,poly-cis-dolichyl phosphate + UDP-alpha-D-glucose = a di-trans,poly-cis-dolichyl beta-D-glucosyl phosphate + UDP</text>
        <dbReference type="Rhea" id="RHEA:15401"/>
        <dbReference type="Rhea" id="RHEA-COMP:19498"/>
        <dbReference type="Rhea" id="RHEA-COMP:19502"/>
        <dbReference type="ChEBI" id="CHEBI:57525"/>
        <dbReference type="ChEBI" id="CHEBI:57683"/>
        <dbReference type="ChEBI" id="CHEBI:58223"/>
        <dbReference type="ChEBI" id="CHEBI:58885"/>
        <dbReference type="EC" id="2.4.1.117"/>
    </reaction>
    <physiologicalReaction direction="left-to-right" evidence="12">
        <dbReference type="Rhea" id="RHEA:15402"/>
    </physiologicalReaction>
</comment>
<comment type="pathway">
    <text evidence="2">Protein modification; protein glycosylation.</text>
</comment>
<keyword evidence="9" id="KW-0735">Signal-anchor</keyword>
<comment type="similarity">
    <text evidence="3">Belongs to the glycosyltransferase 2 family.</text>
</comment>
<evidence type="ECO:0000256" key="4">
    <source>
        <dbReference type="ARBA" id="ARBA00012583"/>
    </source>
</evidence>
<dbReference type="PANTHER" id="PTHR10859:SF91">
    <property type="entry name" value="DOLICHYL-PHOSPHATE BETA-GLUCOSYLTRANSFERASE"/>
    <property type="match status" value="1"/>
</dbReference>
<evidence type="ECO:0000256" key="7">
    <source>
        <dbReference type="ARBA" id="ARBA00022692"/>
    </source>
</evidence>
<dbReference type="Proteomes" id="UP000034246">
    <property type="component" value="Unassembled WGS sequence"/>
</dbReference>
<comment type="caution">
    <text evidence="14">The sequence shown here is derived from an EMBL/GenBank/DDBJ whole genome shotgun (WGS) entry which is preliminary data.</text>
</comment>
<dbReference type="STRING" id="1618550.UT39_C0007G0009"/>
<name>A0A0G0N5F4_9BACT</name>
<proteinExistence type="inferred from homology"/>
<protein>
    <recommendedName>
        <fullName evidence="4">dolichyl-phosphate beta-glucosyltransferase</fullName>
        <ecNumber evidence="4">2.4.1.117</ecNumber>
    </recommendedName>
</protein>
<organism evidence="14 15">
    <name type="scientific">Candidatus Woesebacteria bacterium GW2011_GWA1_39_21</name>
    <dbReference type="NCBI Taxonomy" id="1618550"/>
    <lineage>
        <taxon>Bacteria</taxon>
        <taxon>Candidatus Woeseibacteriota</taxon>
    </lineage>
</organism>
<dbReference type="Pfam" id="PF00535">
    <property type="entry name" value="Glycos_transf_2"/>
    <property type="match status" value="1"/>
</dbReference>
<evidence type="ECO:0000256" key="6">
    <source>
        <dbReference type="ARBA" id="ARBA00022679"/>
    </source>
</evidence>
<keyword evidence="5" id="KW-0328">Glycosyltransferase</keyword>
<dbReference type="GO" id="GO:0006487">
    <property type="term" value="P:protein N-linked glycosylation"/>
    <property type="evidence" value="ECO:0007669"/>
    <property type="project" value="TreeGrafter"/>
</dbReference>
<evidence type="ECO:0000259" key="13">
    <source>
        <dbReference type="Pfam" id="PF00535"/>
    </source>
</evidence>
<dbReference type="PANTHER" id="PTHR10859">
    <property type="entry name" value="GLYCOSYL TRANSFERASE"/>
    <property type="match status" value="1"/>
</dbReference>
<evidence type="ECO:0000313" key="15">
    <source>
        <dbReference type="Proteomes" id="UP000034246"/>
    </source>
</evidence>
<comment type="subcellular location">
    <subcellularLocation>
        <location evidence="1">Endoplasmic reticulum membrane</location>
        <topology evidence="1">Single-pass membrane protein</topology>
    </subcellularLocation>
</comment>
<keyword evidence="7" id="KW-0812">Transmembrane</keyword>
<sequence>MKYVNIESMHLSVIVPAYNESKVLKANLMKTVSYLAKRKYSWEMVVVDDGSSDETFKIAKSLSNKHVRAFGLLENQGKGGALKEGFAMATGDYLIFMDADLSVPLENIDKFLSQLKKFDVVIGSRRVSGSSIVVHQPLLRETLGRVFTLLTKIFTSTNLADYTCGFKGFTKSAGKKIFSASIVKRWSYDAEIMFLAQRFGFSIKQVPVKWFNRIDSRVHLGDAVFTSLLDLIKIRIYALMGRYA</sequence>
<evidence type="ECO:0000256" key="1">
    <source>
        <dbReference type="ARBA" id="ARBA00004389"/>
    </source>
</evidence>
<dbReference type="InterPro" id="IPR035518">
    <property type="entry name" value="DPG_synthase"/>
</dbReference>
<keyword evidence="11" id="KW-0472">Membrane</keyword>
<evidence type="ECO:0000256" key="10">
    <source>
        <dbReference type="ARBA" id="ARBA00022989"/>
    </source>
</evidence>
<evidence type="ECO:0000256" key="8">
    <source>
        <dbReference type="ARBA" id="ARBA00022824"/>
    </source>
</evidence>
<evidence type="ECO:0000256" key="9">
    <source>
        <dbReference type="ARBA" id="ARBA00022968"/>
    </source>
</evidence>
<dbReference type="EMBL" id="LBWP01000007">
    <property type="protein sequence ID" value="KKR11444.1"/>
    <property type="molecule type" value="Genomic_DNA"/>
</dbReference>
<evidence type="ECO:0000256" key="11">
    <source>
        <dbReference type="ARBA" id="ARBA00023136"/>
    </source>
</evidence>
<dbReference type="EC" id="2.4.1.117" evidence="4"/>
<accession>A0A0G0N5F4</accession>
<keyword evidence="6" id="KW-0808">Transferase</keyword>
<evidence type="ECO:0000256" key="2">
    <source>
        <dbReference type="ARBA" id="ARBA00004922"/>
    </source>
</evidence>
<evidence type="ECO:0000256" key="12">
    <source>
        <dbReference type="ARBA" id="ARBA00045097"/>
    </source>
</evidence>
<evidence type="ECO:0000313" key="14">
    <source>
        <dbReference type="EMBL" id="KKR11444.1"/>
    </source>
</evidence>
<keyword evidence="10" id="KW-1133">Transmembrane helix</keyword>
<dbReference type="InterPro" id="IPR029044">
    <property type="entry name" value="Nucleotide-diphossugar_trans"/>
</dbReference>
<dbReference type="InterPro" id="IPR001173">
    <property type="entry name" value="Glyco_trans_2-like"/>
</dbReference>
<reference evidence="14 15" key="1">
    <citation type="journal article" date="2015" name="Nature">
        <title>rRNA introns, odd ribosomes, and small enigmatic genomes across a large radiation of phyla.</title>
        <authorList>
            <person name="Brown C.T."/>
            <person name="Hug L.A."/>
            <person name="Thomas B.C."/>
            <person name="Sharon I."/>
            <person name="Castelle C.J."/>
            <person name="Singh A."/>
            <person name="Wilkins M.J."/>
            <person name="Williams K.H."/>
            <person name="Banfield J.F."/>
        </authorList>
    </citation>
    <scope>NUCLEOTIDE SEQUENCE [LARGE SCALE GENOMIC DNA]</scope>
</reference>
<dbReference type="AlphaFoldDB" id="A0A0G0N5F4"/>
<dbReference type="Gene3D" id="3.90.550.10">
    <property type="entry name" value="Spore Coat Polysaccharide Biosynthesis Protein SpsA, Chain A"/>
    <property type="match status" value="1"/>
</dbReference>